<gene>
    <name evidence="1" type="ORF">GBK04_28930</name>
</gene>
<dbReference type="EMBL" id="WHLY01000004">
    <property type="protein sequence ID" value="MPR37248.1"/>
    <property type="molecule type" value="Genomic_DNA"/>
</dbReference>
<keyword evidence="2" id="KW-1185">Reference proteome</keyword>
<name>A0A7C9G060_9BACT</name>
<dbReference type="RefSeq" id="WP_152766591.1">
    <property type="nucleotide sequence ID" value="NZ_WHLY01000004.1"/>
</dbReference>
<evidence type="ECO:0000313" key="2">
    <source>
        <dbReference type="Proteomes" id="UP000479293"/>
    </source>
</evidence>
<accession>A0A7C9G060</accession>
<sequence>MNRAAGVLTHFYWDMTLAEDGLRIKSQHVSRIMSSIRKLVVNLLKRIRPKNMATQIDEFADDFNALICFLT</sequence>
<protein>
    <submittedName>
        <fullName evidence="1">Uncharacterized protein</fullName>
    </submittedName>
</protein>
<organism evidence="1 2">
    <name type="scientific">Salmonirosea aquatica</name>
    <dbReference type="NCBI Taxonomy" id="2654236"/>
    <lineage>
        <taxon>Bacteria</taxon>
        <taxon>Pseudomonadati</taxon>
        <taxon>Bacteroidota</taxon>
        <taxon>Cytophagia</taxon>
        <taxon>Cytophagales</taxon>
        <taxon>Spirosomataceae</taxon>
        <taxon>Salmonirosea</taxon>
    </lineage>
</organism>
<evidence type="ECO:0000313" key="1">
    <source>
        <dbReference type="EMBL" id="MPR37248.1"/>
    </source>
</evidence>
<comment type="caution">
    <text evidence="1">The sequence shown here is derived from an EMBL/GenBank/DDBJ whole genome shotgun (WGS) entry which is preliminary data.</text>
</comment>
<proteinExistence type="predicted"/>
<reference evidence="1 2" key="1">
    <citation type="submission" date="2019-10" db="EMBL/GenBank/DDBJ databases">
        <title>Draft Genome Sequence of Cytophagaceae sp. SJW1-29.</title>
        <authorList>
            <person name="Choi A."/>
        </authorList>
    </citation>
    <scope>NUCLEOTIDE SEQUENCE [LARGE SCALE GENOMIC DNA]</scope>
    <source>
        <strain evidence="1 2">SJW1-29</strain>
    </source>
</reference>
<dbReference type="AlphaFoldDB" id="A0A7C9G060"/>
<dbReference type="Proteomes" id="UP000479293">
    <property type="component" value="Unassembled WGS sequence"/>
</dbReference>